<keyword evidence="3" id="KW-1185">Reference proteome</keyword>
<comment type="caution">
    <text evidence="2">The sequence shown here is derived from an EMBL/GenBank/DDBJ whole genome shotgun (WGS) entry which is preliminary data.</text>
</comment>
<dbReference type="AlphaFoldDB" id="A0AAN7FLB4"/>
<dbReference type="InterPro" id="IPR006527">
    <property type="entry name" value="F-box-assoc_dom_typ1"/>
</dbReference>
<dbReference type="EMBL" id="JAXUIC010000004">
    <property type="protein sequence ID" value="KAK4592641.1"/>
    <property type="molecule type" value="Genomic_DNA"/>
</dbReference>
<evidence type="ECO:0000259" key="1">
    <source>
        <dbReference type="Pfam" id="PF07734"/>
    </source>
</evidence>
<feature type="domain" description="F-box associated beta-propeller type 1" evidence="1">
    <location>
        <begin position="4"/>
        <end position="129"/>
    </location>
</feature>
<accession>A0AAN7FLB4</accession>
<dbReference type="Proteomes" id="UP001324115">
    <property type="component" value="Unassembled WGS sequence"/>
</dbReference>
<dbReference type="Pfam" id="PF07734">
    <property type="entry name" value="FBA_1"/>
    <property type="match status" value="1"/>
</dbReference>
<protein>
    <recommendedName>
        <fullName evidence="1">F-box associated beta-propeller type 1 domain-containing protein</fullName>
    </recommendedName>
</protein>
<gene>
    <name evidence="2" type="ORF">RGQ29_016966</name>
</gene>
<proteinExistence type="predicted"/>
<organism evidence="2 3">
    <name type="scientific">Quercus rubra</name>
    <name type="common">Northern red oak</name>
    <name type="synonym">Quercus borealis</name>
    <dbReference type="NCBI Taxonomy" id="3512"/>
    <lineage>
        <taxon>Eukaryota</taxon>
        <taxon>Viridiplantae</taxon>
        <taxon>Streptophyta</taxon>
        <taxon>Embryophyta</taxon>
        <taxon>Tracheophyta</taxon>
        <taxon>Spermatophyta</taxon>
        <taxon>Magnoliopsida</taxon>
        <taxon>eudicotyledons</taxon>
        <taxon>Gunneridae</taxon>
        <taxon>Pentapetalae</taxon>
        <taxon>rosids</taxon>
        <taxon>fabids</taxon>
        <taxon>Fagales</taxon>
        <taxon>Fagaceae</taxon>
        <taxon>Quercus</taxon>
    </lineage>
</organism>
<sequence>METMDGNFFWCATPLPLDNNEDEKIVRFDFASEVFKSTSFPDASVIGETALTALNGSIAMLVYPFGKEVEMLCFDIWVLFEFGLRESWTKLIRIGPSLDLERPLGFWGYGMMFMENKEGQLVLYNPSTNTGKLFPFDGLKGSLQVALYTEFWETNEDDGEDQEEGNQ</sequence>
<name>A0AAN7FLB4_QUERU</name>
<evidence type="ECO:0000313" key="3">
    <source>
        <dbReference type="Proteomes" id="UP001324115"/>
    </source>
</evidence>
<evidence type="ECO:0000313" key="2">
    <source>
        <dbReference type="EMBL" id="KAK4592641.1"/>
    </source>
</evidence>
<dbReference type="NCBIfam" id="TIGR01640">
    <property type="entry name" value="F_box_assoc_1"/>
    <property type="match status" value="1"/>
</dbReference>
<dbReference type="InterPro" id="IPR017451">
    <property type="entry name" value="F-box-assoc_interact_dom"/>
</dbReference>
<reference evidence="2 3" key="1">
    <citation type="journal article" date="2023" name="G3 (Bethesda)">
        <title>A haplotype-resolved chromosome-scale genome for Quercus rubra L. provides insights into the genetics of adaptive traits for red oak species.</title>
        <authorList>
            <person name="Kapoor B."/>
            <person name="Jenkins J."/>
            <person name="Schmutz J."/>
            <person name="Zhebentyayeva T."/>
            <person name="Kuelheim C."/>
            <person name="Coggeshall M."/>
            <person name="Heim C."/>
            <person name="Lasky J.R."/>
            <person name="Leites L."/>
            <person name="Islam-Faridi N."/>
            <person name="Romero-Severson J."/>
            <person name="DeLeo V.L."/>
            <person name="Lucas S.M."/>
            <person name="Lazic D."/>
            <person name="Gailing O."/>
            <person name="Carlson J."/>
            <person name="Staton M."/>
        </authorList>
    </citation>
    <scope>NUCLEOTIDE SEQUENCE [LARGE SCALE GENOMIC DNA]</scope>
    <source>
        <strain evidence="2">Pseudo-F2</strain>
    </source>
</reference>